<keyword evidence="2" id="KW-0732">Signal</keyword>
<comment type="caution">
    <text evidence="3">The sequence shown here is derived from an EMBL/GenBank/DDBJ whole genome shotgun (WGS) entry which is preliminary data.</text>
</comment>
<dbReference type="EMBL" id="JAXLQG010000024">
    <property type="protein sequence ID" value="KAK5528930.1"/>
    <property type="molecule type" value="Genomic_DNA"/>
</dbReference>
<dbReference type="AlphaFoldDB" id="A0AAV9PTD5"/>
<evidence type="ECO:0000313" key="3">
    <source>
        <dbReference type="EMBL" id="KAK5528930.1"/>
    </source>
</evidence>
<reference evidence="3 4" key="1">
    <citation type="submission" date="2023-06" db="EMBL/GenBank/DDBJ databases">
        <title>Black Yeasts Isolated from many extreme environments.</title>
        <authorList>
            <person name="Coleine C."/>
            <person name="Stajich J.E."/>
            <person name="Selbmann L."/>
        </authorList>
    </citation>
    <scope>NUCLEOTIDE SEQUENCE [LARGE SCALE GENOMIC DNA]</scope>
    <source>
        <strain evidence="3 4">CCFEE 5887</strain>
    </source>
</reference>
<feature type="chain" id="PRO_5043933997" evidence="2">
    <location>
        <begin position="31"/>
        <end position="124"/>
    </location>
</feature>
<keyword evidence="4" id="KW-1185">Reference proteome</keyword>
<evidence type="ECO:0000313" key="4">
    <source>
        <dbReference type="Proteomes" id="UP001345827"/>
    </source>
</evidence>
<feature type="signal peptide" evidence="2">
    <location>
        <begin position="1"/>
        <end position="30"/>
    </location>
</feature>
<sequence length="124" mass="12994">MCRGHAKPSQLIVIRLTETTLLVFYQLTISAQPGVSPYWGDELLMEIFDHRQIIADLQARIETINTEEARVAAGGHGDDVLPPPPPAGNGGNGGNVSPPPRRAGNGNCGNVPTPPPPVGNGGNL</sequence>
<organism evidence="3 4">
    <name type="scientific">Vermiconidia calcicola</name>
    <dbReference type="NCBI Taxonomy" id="1690605"/>
    <lineage>
        <taxon>Eukaryota</taxon>
        <taxon>Fungi</taxon>
        <taxon>Dikarya</taxon>
        <taxon>Ascomycota</taxon>
        <taxon>Pezizomycotina</taxon>
        <taxon>Dothideomycetes</taxon>
        <taxon>Dothideomycetidae</taxon>
        <taxon>Mycosphaerellales</taxon>
        <taxon>Extremaceae</taxon>
        <taxon>Vermiconidia</taxon>
    </lineage>
</organism>
<name>A0AAV9PTD5_9PEZI</name>
<evidence type="ECO:0000256" key="1">
    <source>
        <dbReference type="SAM" id="MobiDB-lite"/>
    </source>
</evidence>
<protein>
    <submittedName>
        <fullName evidence="3">Uncharacterized protein</fullName>
    </submittedName>
</protein>
<evidence type="ECO:0000256" key="2">
    <source>
        <dbReference type="SAM" id="SignalP"/>
    </source>
</evidence>
<accession>A0AAV9PTD5</accession>
<proteinExistence type="predicted"/>
<dbReference type="Proteomes" id="UP001345827">
    <property type="component" value="Unassembled WGS sequence"/>
</dbReference>
<feature type="region of interest" description="Disordered" evidence="1">
    <location>
        <begin position="68"/>
        <end position="124"/>
    </location>
</feature>
<gene>
    <name evidence="3" type="ORF">LTR25_010115</name>
</gene>